<evidence type="ECO:0008006" key="2">
    <source>
        <dbReference type="Google" id="ProtNLM"/>
    </source>
</evidence>
<accession>A0A382V5P1</accession>
<proteinExistence type="predicted"/>
<name>A0A382V5P1_9ZZZZ</name>
<organism evidence="1">
    <name type="scientific">marine metagenome</name>
    <dbReference type="NCBI Taxonomy" id="408172"/>
    <lineage>
        <taxon>unclassified sequences</taxon>
        <taxon>metagenomes</taxon>
        <taxon>ecological metagenomes</taxon>
    </lineage>
</organism>
<sequence length="69" mass="8045">MIYQYILTLDFKIRDNYKKSTSNYIKIISGTFNDEKRIKCLINLGVDGIVTDRPKMLRKIALEMGKTVD</sequence>
<evidence type="ECO:0000313" key="1">
    <source>
        <dbReference type="EMBL" id="SVD41211.1"/>
    </source>
</evidence>
<dbReference type="EMBL" id="UINC01149008">
    <property type="protein sequence ID" value="SVD41211.1"/>
    <property type="molecule type" value="Genomic_DNA"/>
</dbReference>
<dbReference type="SUPFAM" id="SSF51695">
    <property type="entry name" value="PLC-like phosphodiesterases"/>
    <property type="match status" value="1"/>
</dbReference>
<reference evidence="1" key="1">
    <citation type="submission" date="2018-05" db="EMBL/GenBank/DDBJ databases">
        <authorList>
            <person name="Lanie J.A."/>
            <person name="Ng W.-L."/>
            <person name="Kazmierczak K.M."/>
            <person name="Andrzejewski T.M."/>
            <person name="Davidsen T.M."/>
            <person name="Wayne K.J."/>
            <person name="Tettelin H."/>
            <person name="Glass J.I."/>
            <person name="Rusch D."/>
            <person name="Podicherti R."/>
            <person name="Tsui H.-C.T."/>
            <person name="Winkler M.E."/>
        </authorList>
    </citation>
    <scope>NUCLEOTIDE SEQUENCE</scope>
</reference>
<dbReference type="InterPro" id="IPR017946">
    <property type="entry name" value="PLC-like_Pdiesterase_TIM-brl"/>
</dbReference>
<dbReference type="AlphaFoldDB" id="A0A382V5P1"/>
<protein>
    <recommendedName>
        <fullName evidence="2">GP-PDE domain-containing protein</fullName>
    </recommendedName>
</protein>
<dbReference type="Gene3D" id="3.20.20.190">
    <property type="entry name" value="Phosphatidylinositol (PI) phosphodiesterase"/>
    <property type="match status" value="1"/>
</dbReference>
<dbReference type="GO" id="GO:0008081">
    <property type="term" value="F:phosphoric diester hydrolase activity"/>
    <property type="evidence" value="ECO:0007669"/>
    <property type="project" value="InterPro"/>
</dbReference>
<dbReference type="GO" id="GO:0006629">
    <property type="term" value="P:lipid metabolic process"/>
    <property type="evidence" value="ECO:0007669"/>
    <property type="project" value="InterPro"/>
</dbReference>
<gene>
    <name evidence="1" type="ORF">METZ01_LOCUS394065</name>
</gene>